<keyword evidence="9" id="KW-1185">Reference proteome</keyword>
<gene>
    <name evidence="8" type="ORF">BKCO1_10000146</name>
</gene>
<dbReference type="GO" id="GO:0071949">
    <property type="term" value="F:FAD binding"/>
    <property type="evidence" value="ECO:0007669"/>
    <property type="project" value="TreeGrafter"/>
</dbReference>
<evidence type="ECO:0000256" key="1">
    <source>
        <dbReference type="ARBA" id="ARBA00005869"/>
    </source>
</evidence>
<dbReference type="InterPro" id="IPR029041">
    <property type="entry name" value="FAD-linked_oxidoreductase-like"/>
</dbReference>
<dbReference type="GO" id="GO:0004657">
    <property type="term" value="F:proline dehydrogenase activity"/>
    <property type="evidence" value="ECO:0007669"/>
    <property type="project" value="UniProtKB-EC"/>
</dbReference>
<comment type="similarity">
    <text evidence="1 5">Belongs to the proline oxidase family.</text>
</comment>
<dbReference type="SUPFAM" id="SSF51730">
    <property type="entry name" value="FAD-linked oxidoreductase"/>
    <property type="match status" value="1"/>
</dbReference>
<dbReference type="InterPro" id="IPR002872">
    <property type="entry name" value="Proline_DH_dom"/>
</dbReference>
<dbReference type="GO" id="GO:0005739">
    <property type="term" value="C:mitochondrion"/>
    <property type="evidence" value="ECO:0007669"/>
    <property type="project" value="TreeGrafter"/>
</dbReference>
<keyword evidence="3 5" id="KW-0560">Oxidoreductase</keyword>
<protein>
    <recommendedName>
        <fullName evidence="2 5">Proline dehydrogenase</fullName>
        <ecNumber evidence="2 5">1.5.5.2</ecNumber>
    </recommendedName>
</protein>
<organism evidence="8 9">
    <name type="scientific">Diplodia corticola</name>
    <dbReference type="NCBI Taxonomy" id="236234"/>
    <lineage>
        <taxon>Eukaryota</taxon>
        <taxon>Fungi</taxon>
        <taxon>Dikarya</taxon>
        <taxon>Ascomycota</taxon>
        <taxon>Pezizomycotina</taxon>
        <taxon>Dothideomycetes</taxon>
        <taxon>Dothideomycetes incertae sedis</taxon>
        <taxon>Botryosphaeriales</taxon>
        <taxon>Botryosphaeriaceae</taxon>
        <taxon>Diplodia</taxon>
    </lineage>
</organism>
<comment type="function">
    <text evidence="5">Converts proline to delta-1-pyrroline-5-carboxylate.</text>
</comment>
<evidence type="ECO:0000313" key="9">
    <source>
        <dbReference type="Proteomes" id="UP000183809"/>
    </source>
</evidence>
<feature type="region of interest" description="Disordered" evidence="6">
    <location>
        <begin position="39"/>
        <end position="68"/>
    </location>
</feature>
<keyword evidence="4 5" id="KW-0642">Proline metabolism</keyword>
<evidence type="ECO:0000256" key="3">
    <source>
        <dbReference type="ARBA" id="ARBA00023002"/>
    </source>
</evidence>
<reference evidence="8 9" key="1">
    <citation type="submission" date="2016-10" db="EMBL/GenBank/DDBJ databases">
        <title>Proteomics and genomics reveal pathogen-plant mechanisms compatible with a hemibiotrophic lifestyle of Diplodia corticola.</title>
        <authorList>
            <person name="Fernandes I."/>
            <person name="De Jonge R."/>
            <person name="Van De Peer Y."/>
            <person name="Devreese B."/>
            <person name="Alves A."/>
            <person name="Esteves A.C."/>
        </authorList>
    </citation>
    <scope>NUCLEOTIDE SEQUENCE [LARGE SCALE GENOMIC DNA]</scope>
    <source>
        <strain evidence="8 9">CBS 112549</strain>
    </source>
</reference>
<evidence type="ECO:0000256" key="6">
    <source>
        <dbReference type="SAM" id="MobiDB-lite"/>
    </source>
</evidence>
<dbReference type="GO" id="GO:0010133">
    <property type="term" value="P:L-proline catabolic process to L-glutamate"/>
    <property type="evidence" value="ECO:0007669"/>
    <property type="project" value="TreeGrafter"/>
</dbReference>
<evidence type="ECO:0000259" key="7">
    <source>
        <dbReference type="Pfam" id="PF01619"/>
    </source>
</evidence>
<dbReference type="AlphaFoldDB" id="A0A1J9R7S5"/>
<dbReference type="InterPro" id="IPR015659">
    <property type="entry name" value="Proline_oxidase"/>
</dbReference>
<comment type="cofactor">
    <cofactor evidence="5">
        <name>FAD</name>
        <dbReference type="ChEBI" id="CHEBI:57692"/>
    </cofactor>
</comment>
<accession>A0A1J9R7S5</accession>
<dbReference type="PANTHER" id="PTHR13914:SF30">
    <property type="entry name" value="PROLINE DEHYDROGENASE"/>
    <property type="match status" value="1"/>
</dbReference>
<dbReference type="OrthoDB" id="5464at2759"/>
<feature type="domain" description="Proline dehydrogenase" evidence="7">
    <location>
        <begin position="194"/>
        <end position="483"/>
    </location>
</feature>
<evidence type="ECO:0000256" key="2">
    <source>
        <dbReference type="ARBA" id="ARBA00012695"/>
    </source>
</evidence>
<dbReference type="EC" id="1.5.5.2" evidence="2 5"/>
<keyword evidence="5" id="KW-0285">Flavoprotein</keyword>
<dbReference type="Pfam" id="PF01619">
    <property type="entry name" value="Pro_dh"/>
    <property type="match status" value="1"/>
</dbReference>
<dbReference type="RefSeq" id="XP_020132900.1">
    <property type="nucleotide sequence ID" value="XM_020269329.1"/>
</dbReference>
<dbReference type="Gene3D" id="3.20.20.220">
    <property type="match status" value="1"/>
</dbReference>
<evidence type="ECO:0000256" key="4">
    <source>
        <dbReference type="ARBA" id="ARBA00023062"/>
    </source>
</evidence>
<proteinExistence type="inferred from homology"/>
<name>A0A1J9R7S5_9PEZI</name>
<dbReference type="PANTHER" id="PTHR13914">
    <property type="entry name" value="PROLINE OXIDASE"/>
    <property type="match status" value="1"/>
</dbReference>
<dbReference type="Proteomes" id="UP000183809">
    <property type="component" value="Unassembled WGS sequence"/>
</dbReference>
<evidence type="ECO:0000256" key="5">
    <source>
        <dbReference type="RuleBase" id="RU364054"/>
    </source>
</evidence>
<sequence length="507" mass="55447">MFDLALPIPAMLMKPRIYPTHPLLKSRVHALSIHGPRRRYVQPSKPNSATLAVPSLPETPQHAPATSIPAAHEPPLACLPLKNVVRTYLITRVSSSPALWALFYWGLQLLATPKTALLDPDKNRALNWVLKKTFYSQFCAGENAAEVTRTTKSVKGVGYHGIILEYALEVLLDGIEHGPVPGADSPETKREIEEWRRGMLQTVQMAGPGEFAALKWSGLGRHALHLLKQNQPPTPLMDAAIREVCDAAAAKNLALLPGAEEEITNAGIDAWTLALERHYNRHETGQTIMYNTYQAYLKSTPAKLAQHVADAQKHGYILGVKLVRGAYLSSEPKSQVCSSKAETDSVYNSLAESLLRRQYGHVLRPAPGSDGASFPQIALVLATHNAESVRLAQEIRNRQVAAAEPRIALAYAQLMGMADEIGCGLVQAGKVAAAEQEARGVFGPLWRKVDIPKAYKCLCWGTAGECLQFLLRRAAENKDAVARTATTRKAMAGEIKRRVRVALRLAS</sequence>
<dbReference type="EMBL" id="MNUE01000010">
    <property type="protein sequence ID" value="OJD36640.1"/>
    <property type="molecule type" value="Genomic_DNA"/>
</dbReference>
<dbReference type="GeneID" id="31009588"/>
<evidence type="ECO:0000313" key="8">
    <source>
        <dbReference type="EMBL" id="OJD36640.1"/>
    </source>
</evidence>
<dbReference type="STRING" id="236234.A0A1J9R7S5"/>
<keyword evidence="5" id="KW-0274">FAD</keyword>
<comment type="caution">
    <text evidence="8">The sequence shown here is derived from an EMBL/GenBank/DDBJ whole genome shotgun (WGS) entry which is preliminary data.</text>
</comment>
<comment type="catalytic activity">
    <reaction evidence="5">
        <text>L-proline + a quinone = (S)-1-pyrroline-5-carboxylate + a quinol + H(+)</text>
        <dbReference type="Rhea" id="RHEA:23784"/>
        <dbReference type="ChEBI" id="CHEBI:15378"/>
        <dbReference type="ChEBI" id="CHEBI:17388"/>
        <dbReference type="ChEBI" id="CHEBI:24646"/>
        <dbReference type="ChEBI" id="CHEBI:60039"/>
        <dbReference type="ChEBI" id="CHEBI:132124"/>
        <dbReference type="EC" id="1.5.5.2"/>
    </reaction>
</comment>